<evidence type="ECO:0000313" key="1">
    <source>
        <dbReference type="EMBL" id="MCM2372334.1"/>
    </source>
</evidence>
<dbReference type="EMBL" id="JAMQBK010000044">
    <property type="protein sequence ID" value="MCM2372334.1"/>
    <property type="molecule type" value="Genomic_DNA"/>
</dbReference>
<keyword evidence="2" id="KW-1185">Reference proteome</keyword>
<accession>A0ABT0U5X4</accession>
<dbReference type="Proteomes" id="UP001202961">
    <property type="component" value="Unassembled WGS sequence"/>
</dbReference>
<protein>
    <recommendedName>
        <fullName evidence="3">Serine/threonine protein kinase</fullName>
    </recommendedName>
</protein>
<gene>
    <name evidence="1" type="ORF">NB063_17135</name>
</gene>
<dbReference type="Gene3D" id="3.30.200.20">
    <property type="entry name" value="Phosphorylase Kinase, domain 1"/>
    <property type="match status" value="1"/>
</dbReference>
<organism evidence="1 2">
    <name type="scientific">Aporhodopirellula aestuarii</name>
    <dbReference type="NCBI Taxonomy" id="2950107"/>
    <lineage>
        <taxon>Bacteria</taxon>
        <taxon>Pseudomonadati</taxon>
        <taxon>Planctomycetota</taxon>
        <taxon>Planctomycetia</taxon>
        <taxon>Pirellulales</taxon>
        <taxon>Pirellulaceae</taxon>
        <taxon>Aporhodopirellula</taxon>
    </lineage>
</organism>
<sequence length="125" mass="13820">MTAESAADDEPFQKLLAELLEAVERGEVIDREQLSREHPPYADSICDFLDNNALVDDAIRVLRDSGAVSPVDSAFAATLDSQATQQPRPFSIGDHLKYIGEYELLDEIARGGMGVVFKARQIELR</sequence>
<proteinExistence type="predicted"/>
<evidence type="ECO:0000313" key="2">
    <source>
        <dbReference type="Proteomes" id="UP001202961"/>
    </source>
</evidence>
<evidence type="ECO:0008006" key="3">
    <source>
        <dbReference type="Google" id="ProtNLM"/>
    </source>
</evidence>
<reference evidence="1 2" key="1">
    <citation type="journal article" date="2022" name="Syst. Appl. Microbiol.">
        <title>Rhodopirellula aestuarii sp. nov., a novel member of the genus Rhodopirellula isolated from brackish sediments collected in the Tagus River estuary, Portugal.</title>
        <authorList>
            <person name="Vitorino I.R."/>
            <person name="Klimek D."/>
            <person name="Calusinska M."/>
            <person name="Lobo-da-Cunha A."/>
            <person name="Vasconcelos V."/>
            <person name="Lage O.M."/>
        </authorList>
    </citation>
    <scope>NUCLEOTIDE SEQUENCE [LARGE SCALE GENOMIC DNA]</scope>
    <source>
        <strain evidence="1 2">ICT_H3.1</strain>
    </source>
</reference>
<dbReference type="RefSeq" id="WP_250929970.1">
    <property type="nucleotide sequence ID" value="NZ_JAMQBK010000044.1"/>
</dbReference>
<name>A0ABT0U5X4_9BACT</name>
<comment type="caution">
    <text evidence="1">The sequence shown here is derived from an EMBL/GenBank/DDBJ whole genome shotgun (WGS) entry which is preliminary data.</text>
</comment>